<evidence type="ECO:0000256" key="1">
    <source>
        <dbReference type="SAM" id="SignalP"/>
    </source>
</evidence>
<accession>A0A1X7V6U2</accession>
<protein>
    <submittedName>
        <fullName evidence="2">Uncharacterized protein</fullName>
    </submittedName>
</protein>
<proteinExistence type="predicted"/>
<name>A0A1X7V6U2_AMPQE</name>
<sequence length="121" mass="13747">MKASHIVTSHVTVHCLVLVDLVEVEQSHTSTDKLNTFRLSFYRKRKKKQTKLQFTFNYNKHKRFFVYYINNCLLANETIPTQPLLVSYHSSGCSTPFLSITLPYSASSPVATTAKAVFALS</sequence>
<organism evidence="2">
    <name type="scientific">Amphimedon queenslandica</name>
    <name type="common">Sponge</name>
    <dbReference type="NCBI Taxonomy" id="400682"/>
    <lineage>
        <taxon>Eukaryota</taxon>
        <taxon>Metazoa</taxon>
        <taxon>Porifera</taxon>
        <taxon>Demospongiae</taxon>
        <taxon>Heteroscleromorpha</taxon>
        <taxon>Haplosclerida</taxon>
        <taxon>Niphatidae</taxon>
        <taxon>Amphimedon</taxon>
    </lineage>
</organism>
<feature type="chain" id="PRO_5013276539" evidence="1">
    <location>
        <begin position="25"/>
        <end position="121"/>
    </location>
</feature>
<keyword evidence="1" id="KW-0732">Signal</keyword>
<dbReference type="AlphaFoldDB" id="A0A1X7V6U2"/>
<dbReference type="EnsemblMetazoa" id="Aqu2.1.35529_001">
    <property type="protein sequence ID" value="Aqu2.1.35529_001"/>
    <property type="gene ID" value="Aqu2.1.35529"/>
</dbReference>
<feature type="signal peptide" evidence="1">
    <location>
        <begin position="1"/>
        <end position="24"/>
    </location>
</feature>
<evidence type="ECO:0000313" key="2">
    <source>
        <dbReference type="EnsemblMetazoa" id="Aqu2.1.35529_001"/>
    </source>
</evidence>
<reference evidence="2" key="1">
    <citation type="submission" date="2017-05" db="UniProtKB">
        <authorList>
            <consortium name="EnsemblMetazoa"/>
        </authorList>
    </citation>
    <scope>IDENTIFICATION</scope>
</reference>
<dbReference type="InParanoid" id="A0A1X7V6U2"/>